<comment type="caution">
    <text evidence="1">The sequence shown here is derived from an EMBL/GenBank/DDBJ whole genome shotgun (WGS) entry which is preliminary data.</text>
</comment>
<accession>A0A4Z1HYB1</accession>
<keyword evidence="2" id="KW-1185">Reference proteome</keyword>
<proteinExistence type="predicted"/>
<evidence type="ECO:0000313" key="2">
    <source>
        <dbReference type="Proteomes" id="UP000297527"/>
    </source>
</evidence>
<sequence length="280" mass="32870">MAQGSIKIDIHAAMIDCPNTDQESIITMAAATPHSKQLIPPEIILRLIEVMVEADDEKLNRPTIICLGLTARLCWDFLKTQYPMQQRSATSSCFPTSLEQPFLDRYGMRRLAQALKKWIGPDYRQVSELFLDETIGCQIMFLRREVYGDVSEDDSIHPREKELAERLRHWKEFPFKIWPSNIPFHSPILKTLSNPYGMGMQWYPTAARELLNIIVSCKRYQQINILIRDFHPGYIPHEFYLSNFDSILWNWVRNRENKDTAELKKLKRQVRHSDNMFGRL</sequence>
<dbReference type="OrthoDB" id="3536942at2759"/>
<evidence type="ECO:0000313" key="1">
    <source>
        <dbReference type="EMBL" id="TGO54071.1"/>
    </source>
</evidence>
<dbReference type="AlphaFoldDB" id="A0A4Z1HYB1"/>
<dbReference type="EMBL" id="PQXN01000113">
    <property type="protein sequence ID" value="TGO54071.1"/>
    <property type="molecule type" value="Genomic_DNA"/>
</dbReference>
<organism evidence="1 2">
    <name type="scientific">Botryotinia convoluta</name>
    <dbReference type="NCBI Taxonomy" id="54673"/>
    <lineage>
        <taxon>Eukaryota</taxon>
        <taxon>Fungi</taxon>
        <taxon>Dikarya</taxon>
        <taxon>Ascomycota</taxon>
        <taxon>Pezizomycotina</taxon>
        <taxon>Leotiomycetes</taxon>
        <taxon>Helotiales</taxon>
        <taxon>Sclerotiniaceae</taxon>
        <taxon>Botryotinia</taxon>
    </lineage>
</organism>
<reference evidence="1 2" key="1">
    <citation type="submission" date="2017-12" db="EMBL/GenBank/DDBJ databases">
        <title>Comparative genomics of Botrytis spp.</title>
        <authorList>
            <person name="Valero-Jimenez C.A."/>
            <person name="Tapia P."/>
            <person name="Veloso J."/>
            <person name="Silva-Moreno E."/>
            <person name="Staats M."/>
            <person name="Valdes J.H."/>
            <person name="Van Kan J.A.L."/>
        </authorList>
    </citation>
    <scope>NUCLEOTIDE SEQUENCE [LARGE SCALE GENOMIC DNA]</scope>
    <source>
        <strain evidence="1 2">MUCL11595</strain>
    </source>
</reference>
<gene>
    <name evidence="1" type="ORF">BCON_0113g00310</name>
</gene>
<dbReference type="Proteomes" id="UP000297527">
    <property type="component" value="Unassembled WGS sequence"/>
</dbReference>
<name>A0A4Z1HYB1_9HELO</name>
<protein>
    <submittedName>
        <fullName evidence="1">Uncharacterized protein</fullName>
    </submittedName>
</protein>